<dbReference type="STRING" id="269621.A0A238FNG6"/>
<dbReference type="PANTHER" id="PTHR14614">
    <property type="entry name" value="HEPATOCELLULAR CARCINOMA-ASSOCIATED ANTIGEN"/>
    <property type="match status" value="1"/>
</dbReference>
<feature type="region of interest" description="Disordered" evidence="1">
    <location>
        <begin position="396"/>
        <end position="423"/>
    </location>
</feature>
<dbReference type="GO" id="GO:0008757">
    <property type="term" value="F:S-adenosylmethionine-dependent methyltransferase activity"/>
    <property type="evidence" value="ECO:0007669"/>
    <property type="project" value="UniProtKB-ARBA"/>
</dbReference>
<reference evidence="3" key="1">
    <citation type="submission" date="2016-09" db="EMBL/GenBank/DDBJ databases">
        <authorList>
            <person name="Jeantristanb JTB J.-T."/>
            <person name="Ricardo R."/>
        </authorList>
    </citation>
    <scope>NUCLEOTIDE SEQUENCE [LARGE SCALE GENOMIC DNA]</scope>
</reference>
<keyword evidence="3" id="KW-1185">Reference proteome</keyword>
<evidence type="ECO:0000256" key="1">
    <source>
        <dbReference type="SAM" id="MobiDB-lite"/>
    </source>
</evidence>
<dbReference type="Pfam" id="PF10294">
    <property type="entry name" value="Methyltransf_16"/>
    <property type="match status" value="1"/>
</dbReference>
<dbReference type="InterPro" id="IPR019410">
    <property type="entry name" value="Methyltransf_16"/>
</dbReference>
<sequence>MMDHPSSTSSISIDPNRPSNLSIQPSTSSTLQLRRATKKEPPSKDTTRVDVIEEEEDEEEEEVEHEQDIDTYGIAGRSVSFAAPVPKWGDLLEGRAQILFSRMSSFERTWEAAYLMKRYFKPPYTTTTTSTTSLSTSKLIFEPACPFFTHPTEQTSPPRPTRRKRTVVEIGSGTGYLSLHLLPYLQKTDRLIVTDLPEVCPLLRTNIGFPPTDEKVSEETRKRKSSHVPLTLGDVRVRALPWGDEEAVKKLEDEFDLSTSSSSSSWSSDDLDSDQAPPGPGPVPDLILASDLIYFPFLYPGLLRTLIWLTQPRRSTQKNADDNSRKDAVPQVVIGYKIRSLPREEPFWKAFGQCWSCLVREPLPPSKQITKLISNSPSIQTGIWFEFEPVYYRPIPTSTQNEEYPPTSEASPSTDEDDWHRFGETSQGQDQLYIFVCTRRPETYTLEIPQNDETLMNGVGSDDQFETLLLLGMEC</sequence>
<feature type="compositionally biased region" description="Basic and acidic residues" evidence="1">
    <location>
        <begin position="38"/>
        <end position="51"/>
    </location>
</feature>
<dbReference type="GO" id="GO:0005829">
    <property type="term" value="C:cytosol"/>
    <property type="evidence" value="ECO:0007669"/>
    <property type="project" value="TreeGrafter"/>
</dbReference>
<feature type="compositionally biased region" description="Acidic residues" evidence="1">
    <location>
        <begin position="52"/>
        <end position="68"/>
    </location>
</feature>
<protein>
    <submittedName>
        <fullName evidence="2">BQ2448_7469 protein</fullName>
    </submittedName>
</protein>
<evidence type="ECO:0000313" key="2">
    <source>
        <dbReference type="EMBL" id="SCV73543.1"/>
    </source>
</evidence>
<feature type="region of interest" description="Disordered" evidence="1">
    <location>
        <begin position="258"/>
        <end position="282"/>
    </location>
</feature>
<evidence type="ECO:0000313" key="3">
    <source>
        <dbReference type="Proteomes" id="UP000198372"/>
    </source>
</evidence>
<dbReference type="PANTHER" id="PTHR14614:SF161">
    <property type="match status" value="1"/>
</dbReference>
<dbReference type="Gene3D" id="3.40.50.150">
    <property type="entry name" value="Vaccinia Virus protein VP39"/>
    <property type="match status" value="1"/>
</dbReference>
<dbReference type="InterPro" id="IPR029063">
    <property type="entry name" value="SAM-dependent_MTases_sf"/>
</dbReference>
<feature type="compositionally biased region" description="Polar residues" evidence="1">
    <location>
        <begin position="396"/>
        <end position="413"/>
    </location>
</feature>
<name>A0A238FNG6_9BASI</name>
<organism evidence="2 3">
    <name type="scientific">Microbotryum intermedium</name>
    <dbReference type="NCBI Taxonomy" id="269621"/>
    <lineage>
        <taxon>Eukaryota</taxon>
        <taxon>Fungi</taxon>
        <taxon>Dikarya</taxon>
        <taxon>Basidiomycota</taxon>
        <taxon>Pucciniomycotina</taxon>
        <taxon>Microbotryomycetes</taxon>
        <taxon>Microbotryales</taxon>
        <taxon>Microbotryaceae</taxon>
        <taxon>Microbotryum</taxon>
    </lineage>
</organism>
<accession>A0A238FNG6</accession>
<dbReference type="OrthoDB" id="413520at2759"/>
<dbReference type="Proteomes" id="UP000198372">
    <property type="component" value="Unassembled WGS sequence"/>
</dbReference>
<feature type="compositionally biased region" description="Low complexity" evidence="1">
    <location>
        <begin position="258"/>
        <end position="268"/>
    </location>
</feature>
<dbReference type="GO" id="GO:0032991">
    <property type="term" value="C:protein-containing complex"/>
    <property type="evidence" value="ECO:0007669"/>
    <property type="project" value="TreeGrafter"/>
</dbReference>
<dbReference type="SUPFAM" id="SSF53335">
    <property type="entry name" value="S-adenosyl-L-methionine-dependent methyltransferases"/>
    <property type="match status" value="1"/>
</dbReference>
<feature type="compositionally biased region" description="Polar residues" evidence="1">
    <location>
        <begin position="1"/>
        <end position="32"/>
    </location>
</feature>
<dbReference type="AlphaFoldDB" id="A0A238FNG6"/>
<feature type="region of interest" description="Disordered" evidence="1">
    <location>
        <begin position="1"/>
        <end position="68"/>
    </location>
</feature>
<dbReference type="EMBL" id="FMSP01000018">
    <property type="protein sequence ID" value="SCV73543.1"/>
    <property type="molecule type" value="Genomic_DNA"/>
</dbReference>
<proteinExistence type="predicted"/>
<gene>
    <name evidence="2" type="ORF">BQ2448_7469</name>
</gene>